<protein>
    <recommendedName>
        <fullName evidence="4">Sortilin N-terminal domain-containing protein</fullName>
    </recommendedName>
</protein>
<evidence type="ECO:0000313" key="3">
    <source>
        <dbReference type="Proteomes" id="UP000830167"/>
    </source>
</evidence>
<evidence type="ECO:0000313" key="2">
    <source>
        <dbReference type="EMBL" id="UOF92047.1"/>
    </source>
</evidence>
<gene>
    <name evidence="2" type="ORF">LSG31_07390</name>
</gene>
<dbReference type="Proteomes" id="UP000830167">
    <property type="component" value="Chromosome"/>
</dbReference>
<name>A0ABY4CRJ6_9BACL</name>
<dbReference type="NCBIfam" id="NF045728">
    <property type="entry name" value="glycosyl_F510_1955"/>
    <property type="match status" value="1"/>
</dbReference>
<evidence type="ECO:0000256" key="1">
    <source>
        <dbReference type="SAM" id="SignalP"/>
    </source>
</evidence>
<dbReference type="RefSeq" id="WP_347438730.1">
    <property type="nucleotide sequence ID" value="NZ_CP089291.1"/>
</dbReference>
<dbReference type="EMBL" id="CP089291">
    <property type="protein sequence ID" value="UOF92047.1"/>
    <property type="molecule type" value="Genomic_DNA"/>
</dbReference>
<keyword evidence="1" id="KW-0732">Signal</keyword>
<evidence type="ECO:0008006" key="4">
    <source>
        <dbReference type="Google" id="ProtNLM"/>
    </source>
</evidence>
<accession>A0ABY4CRJ6</accession>
<dbReference type="InterPro" id="IPR054817">
    <property type="entry name" value="Glycosyl_F510_1955-like"/>
</dbReference>
<dbReference type="Gene3D" id="2.130.10.10">
    <property type="entry name" value="YVTN repeat-like/Quinoprotein amine dehydrogenase"/>
    <property type="match status" value="1"/>
</dbReference>
<keyword evidence="3" id="KW-1185">Reference proteome</keyword>
<organism evidence="2 3">
    <name type="scientific">Fodinisporobacter ferrooxydans</name>
    <dbReference type="NCBI Taxonomy" id="2901836"/>
    <lineage>
        <taxon>Bacteria</taxon>
        <taxon>Bacillati</taxon>
        <taxon>Bacillota</taxon>
        <taxon>Bacilli</taxon>
        <taxon>Bacillales</taxon>
        <taxon>Alicyclobacillaceae</taxon>
        <taxon>Fodinisporobacter</taxon>
    </lineage>
</organism>
<dbReference type="SUPFAM" id="SSF110296">
    <property type="entry name" value="Oligoxyloglucan reducing end-specific cellobiohydrolase"/>
    <property type="match status" value="1"/>
</dbReference>
<reference evidence="2" key="1">
    <citation type="submission" date="2021-12" db="EMBL/GenBank/DDBJ databases">
        <title>Alicyclobacillaceae gen. nov., sp. nov., isolated from chalcocite enrichment system.</title>
        <authorList>
            <person name="Jiang Z."/>
        </authorList>
    </citation>
    <scope>NUCLEOTIDE SEQUENCE</scope>
    <source>
        <strain evidence="2">MYW30-H2</strain>
    </source>
</reference>
<proteinExistence type="predicted"/>
<sequence>MQFWNMTKAKRRVAAFGAISIIALALSACGSTQPTAQNAQKVTQDIEHIHGLGYSADGQTLYLATHRGLLKYRGGSFGQPLGNDDLMGFSMTAKAMYASGHPGDNRFKNPLGLVKLDGQGNVTPLAFYGSGDFHHMAASYKTGTIYVYAEEDMNGLKKGLNYTQDGGKTWHSVLGKGIDGEIESLAIAPDKDGIVAVGTPKGLFMSTDYGNHFQQMIEHLNTTGLSFDLKNSNTLYIGGYDKTPIFEAYDRVRKQALSIPLPFSDVDSVLFISENPSVHGELTIGTYKTRVYQSANSGKQWNTLIDKGMIKK</sequence>
<feature type="chain" id="PRO_5046486143" description="Sortilin N-terminal domain-containing protein" evidence="1">
    <location>
        <begin position="37"/>
        <end position="312"/>
    </location>
</feature>
<dbReference type="InterPro" id="IPR015943">
    <property type="entry name" value="WD40/YVTN_repeat-like_dom_sf"/>
</dbReference>
<feature type="signal peptide" evidence="1">
    <location>
        <begin position="1"/>
        <end position="36"/>
    </location>
</feature>